<keyword evidence="1" id="KW-0175">Coiled coil</keyword>
<proteinExistence type="predicted"/>
<dbReference type="EMBL" id="CAUYUJ010003958">
    <property type="protein sequence ID" value="CAK0807568.1"/>
    <property type="molecule type" value="Genomic_DNA"/>
</dbReference>
<feature type="region of interest" description="Disordered" evidence="2">
    <location>
        <begin position="149"/>
        <end position="172"/>
    </location>
</feature>
<keyword evidence="4" id="KW-1185">Reference proteome</keyword>
<feature type="compositionally biased region" description="Gly residues" evidence="2">
    <location>
        <begin position="10"/>
        <end position="20"/>
    </location>
</feature>
<organism evidence="3 4">
    <name type="scientific">Prorocentrum cordatum</name>
    <dbReference type="NCBI Taxonomy" id="2364126"/>
    <lineage>
        <taxon>Eukaryota</taxon>
        <taxon>Sar</taxon>
        <taxon>Alveolata</taxon>
        <taxon>Dinophyceae</taxon>
        <taxon>Prorocentrales</taxon>
        <taxon>Prorocentraceae</taxon>
        <taxon>Prorocentrum</taxon>
    </lineage>
</organism>
<feature type="coiled-coil region" evidence="1">
    <location>
        <begin position="187"/>
        <end position="214"/>
    </location>
</feature>
<feature type="compositionally biased region" description="Low complexity" evidence="2">
    <location>
        <begin position="35"/>
        <end position="47"/>
    </location>
</feature>
<evidence type="ECO:0000256" key="2">
    <source>
        <dbReference type="SAM" id="MobiDB-lite"/>
    </source>
</evidence>
<feature type="compositionally biased region" description="Basic and acidic residues" evidence="2">
    <location>
        <begin position="258"/>
        <end position="268"/>
    </location>
</feature>
<sequence>MAAPSAASGGASGMSLGGGPPEAATTVPVGGGSSGASPDGEAAEGAATVPVGGGQGPASLMAQTGDAAEPCMEDLFSEPSADEGDFWGAVDEDCDARAKQQEAQALMLVAQKFRDDARRTREARAQIGAWAPLTPQKPKQTLISRFMVDTPSPPAAQDRPLEGRRGRRGPRRPCYMNAAEREQAIKKEAIRQQDEALRIQALELESQAKAAEELSKEAAAVASQAITILEPDDAVSDVVKAAEVLQVIRRRGRGRPPHTAEQKAAAKERKAKVKAQKGKLQPEDRERMQTPSAIARGMIVDRVDALSKQVDNYTTDGFWSLAEDLCGAPASMLKRFAKPEERAKLSRYLDARGPERSEEDGTKKKTYESPVKDVYDYVKAWKDRQEEIGFELNQEDLVDEFELELESRAFDLKESGADVKLLSEMEKRLAKLTSPANRKYARARLGSWCGVVEHKPSNVVPFTAAENDLICKLSYQAWDWLVDLLMTASVDELQGFVADAQGLVDNRQQLAVVAQDASPVYLDCSAGKVLVRTSFLDERQKRRGLRLAAQDPNAPVPEIMSVAQPSDAVGSSRREKNRWAPAIDARLPATCVQRALAAHA</sequence>
<feature type="region of interest" description="Disordered" evidence="2">
    <location>
        <begin position="251"/>
        <end position="288"/>
    </location>
</feature>
<name>A0ABN9QR56_9DINO</name>
<evidence type="ECO:0000256" key="1">
    <source>
        <dbReference type="SAM" id="Coils"/>
    </source>
</evidence>
<dbReference type="Proteomes" id="UP001189429">
    <property type="component" value="Unassembled WGS sequence"/>
</dbReference>
<comment type="caution">
    <text evidence="3">The sequence shown here is derived from an EMBL/GenBank/DDBJ whole genome shotgun (WGS) entry which is preliminary data.</text>
</comment>
<evidence type="ECO:0000313" key="3">
    <source>
        <dbReference type="EMBL" id="CAK0807568.1"/>
    </source>
</evidence>
<evidence type="ECO:0000313" key="4">
    <source>
        <dbReference type="Proteomes" id="UP001189429"/>
    </source>
</evidence>
<reference evidence="3" key="1">
    <citation type="submission" date="2023-10" db="EMBL/GenBank/DDBJ databases">
        <authorList>
            <person name="Chen Y."/>
            <person name="Shah S."/>
            <person name="Dougan E. K."/>
            <person name="Thang M."/>
            <person name="Chan C."/>
        </authorList>
    </citation>
    <scope>NUCLEOTIDE SEQUENCE [LARGE SCALE GENOMIC DNA]</scope>
</reference>
<accession>A0ABN9QR56</accession>
<protein>
    <submittedName>
        <fullName evidence="3">Uncharacterized protein</fullName>
    </submittedName>
</protein>
<gene>
    <name evidence="3" type="ORF">PCOR1329_LOCUS13415</name>
</gene>
<feature type="region of interest" description="Disordered" evidence="2">
    <location>
        <begin position="1"/>
        <end position="65"/>
    </location>
</feature>